<dbReference type="AlphaFoldDB" id="A0AAD6P6X1"/>
<sequence>MYSTNFSPSGDGNGHSKELVGFTICARLSSRFDRRRDDLERGKTRDGLLALEDLVGLMEAGGGEEKLHDLKENLSLSDILINVGLSKPRTWKVKNSYSSICKPVVSYGIPYSLYAVSIMPVSSIV</sequence>
<name>A0AAD6P6X1_9ROSI</name>
<comment type="caution">
    <text evidence="1">The sequence shown here is derived from an EMBL/GenBank/DDBJ whole genome shotgun (WGS) entry which is preliminary data.</text>
</comment>
<dbReference type="Proteomes" id="UP001162972">
    <property type="component" value="Chromosome 12"/>
</dbReference>
<keyword evidence="2" id="KW-1185">Reference proteome</keyword>
<organism evidence="1 2">
    <name type="scientific">Salix udensis</name>
    <dbReference type="NCBI Taxonomy" id="889485"/>
    <lineage>
        <taxon>Eukaryota</taxon>
        <taxon>Viridiplantae</taxon>
        <taxon>Streptophyta</taxon>
        <taxon>Embryophyta</taxon>
        <taxon>Tracheophyta</taxon>
        <taxon>Spermatophyta</taxon>
        <taxon>Magnoliopsida</taxon>
        <taxon>eudicotyledons</taxon>
        <taxon>Gunneridae</taxon>
        <taxon>Pentapetalae</taxon>
        <taxon>rosids</taxon>
        <taxon>fabids</taxon>
        <taxon>Malpighiales</taxon>
        <taxon>Salicaceae</taxon>
        <taxon>Saliceae</taxon>
        <taxon>Salix</taxon>
    </lineage>
</organism>
<gene>
    <name evidence="1" type="ORF">OIU84_001486</name>
</gene>
<proteinExistence type="predicted"/>
<accession>A0AAD6P6X1</accession>
<evidence type="ECO:0000313" key="1">
    <source>
        <dbReference type="EMBL" id="KAJ6418108.1"/>
    </source>
</evidence>
<reference evidence="1 2" key="1">
    <citation type="journal article" date="2023" name="Int. J. Mol. Sci.">
        <title>De Novo Assembly and Annotation of 11 Diverse Shrub Willow (Salix) Genomes Reveals Novel Gene Organization in Sex-Linked Regions.</title>
        <authorList>
            <person name="Hyden B."/>
            <person name="Feng K."/>
            <person name="Yates T.B."/>
            <person name="Jawdy S."/>
            <person name="Cereghino C."/>
            <person name="Smart L.B."/>
            <person name="Muchero W."/>
        </authorList>
    </citation>
    <scope>NUCLEOTIDE SEQUENCE [LARGE SCALE GENOMIC DNA]</scope>
    <source>
        <tissue evidence="1">Shoot tip</tissue>
    </source>
</reference>
<evidence type="ECO:0000313" key="2">
    <source>
        <dbReference type="Proteomes" id="UP001162972"/>
    </source>
</evidence>
<protein>
    <submittedName>
        <fullName evidence="1">Uncharacterized protein</fullName>
    </submittedName>
</protein>
<dbReference type="EMBL" id="JAPFFJ010000010">
    <property type="protein sequence ID" value="KAJ6418108.1"/>
    <property type="molecule type" value="Genomic_DNA"/>
</dbReference>